<comment type="caution">
    <text evidence="2">The sequence shown here is derived from an EMBL/GenBank/DDBJ whole genome shotgun (WGS) entry which is preliminary data.</text>
</comment>
<feature type="transmembrane region" description="Helical" evidence="1">
    <location>
        <begin position="40"/>
        <end position="61"/>
    </location>
</feature>
<organism evidence="2 3">
    <name type="scientific">Nocardioides marmorisolisilvae</name>
    <dbReference type="NCBI Taxonomy" id="1542737"/>
    <lineage>
        <taxon>Bacteria</taxon>
        <taxon>Bacillati</taxon>
        <taxon>Actinomycetota</taxon>
        <taxon>Actinomycetes</taxon>
        <taxon>Propionibacteriales</taxon>
        <taxon>Nocardioidaceae</taxon>
        <taxon>Nocardioides</taxon>
    </lineage>
</organism>
<dbReference type="SUPFAM" id="SSF53955">
    <property type="entry name" value="Lysozyme-like"/>
    <property type="match status" value="1"/>
</dbReference>
<dbReference type="InterPro" id="IPR023346">
    <property type="entry name" value="Lysozyme-like_dom_sf"/>
</dbReference>
<gene>
    <name evidence="2" type="ORF">EFL95_00380</name>
</gene>
<dbReference type="OrthoDB" id="9766277at2"/>
<keyword evidence="3" id="KW-1185">Reference proteome</keyword>
<keyword evidence="1" id="KW-1133">Transmembrane helix</keyword>
<protein>
    <submittedName>
        <fullName evidence="2">Lytic transglycosylase domain-containing protein</fullName>
    </submittedName>
</protein>
<proteinExistence type="predicted"/>
<accession>A0A3N0DZ50</accession>
<name>A0A3N0DZ50_9ACTN</name>
<dbReference type="AlphaFoldDB" id="A0A3N0DZ50"/>
<keyword evidence="1" id="KW-0812">Transmembrane</keyword>
<reference evidence="2 3" key="1">
    <citation type="submission" date="2018-11" db="EMBL/GenBank/DDBJ databases">
        <authorList>
            <person name="Li F."/>
        </authorList>
    </citation>
    <scope>NUCLEOTIDE SEQUENCE [LARGE SCALE GENOMIC DNA]</scope>
    <source>
        <strain evidence="2 3">KIS18-7</strain>
    </source>
</reference>
<evidence type="ECO:0000256" key="1">
    <source>
        <dbReference type="SAM" id="Phobius"/>
    </source>
</evidence>
<dbReference type="Proteomes" id="UP000277094">
    <property type="component" value="Unassembled WGS sequence"/>
</dbReference>
<evidence type="ECO:0000313" key="3">
    <source>
        <dbReference type="Proteomes" id="UP000277094"/>
    </source>
</evidence>
<keyword evidence="1" id="KW-0472">Membrane</keyword>
<sequence>MTSPTVNPRVFVLTESYAPKHRSAPPKRVRKGAKKGAKNAVLFSGAAMFATALSISAGVAAEGKSPEDTLVNLTAGKSQLTEADLAAREQSASRSSDRTAARTSVLKSAELGSAKGVAVTRTANVVTLTAGVTSSGARAIAQRLLAEMGMSASEFNCLDSLWTGESGWRVHASNPSGAYGIPQALPGSKMASAGADWQNSAETQIKWGLGYIKNRYGTPCGAWSFKQGHGWY</sequence>
<evidence type="ECO:0000313" key="2">
    <source>
        <dbReference type="EMBL" id="RNL80882.1"/>
    </source>
</evidence>
<dbReference type="EMBL" id="RJSG01000001">
    <property type="protein sequence ID" value="RNL80882.1"/>
    <property type="molecule type" value="Genomic_DNA"/>
</dbReference>